<name>A0A926VL65_9CYAN</name>
<proteinExistence type="predicted"/>
<sequence length="86" mass="10240">MLRIATKYPSPEMMEQAIEVNQEIDRQLITIDEFTAYWRVTYAELAQLTSTSVNTVKAWFGSRQISPTFEHRYRLTRIHNSWMKGR</sequence>
<protein>
    <submittedName>
        <fullName evidence="1">Uncharacterized protein</fullName>
    </submittedName>
</protein>
<reference evidence="1" key="2">
    <citation type="submission" date="2020-08" db="EMBL/GenBank/DDBJ databases">
        <authorList>
            <person name="Chen M."/>
            <person name="Teng W."/>
            <person name="Zhao L."/>
            <person name="Hu C."/>
            <person name="Zhou Y."/>
            <person name="Han B."/>
            <person name="Song L."/>
            <person name="Shu W."/>
        </authorList>
    </citation>
    <scope>NUCLEOTIDE SEQUENCE</scope>
    <source>
        <strain evidence="1">FACHB-1375</strain>
    </source>
</reference>
<gene>
    <name evidence="1" type="ORF">H6G03_27700</name>
</gene>
<evidence type="ECO:0000313" key="1">
    <source>
        <dbReference type="EMBL" id="MBD2184812.1"/>
    </source>
</evidence>
<reference evidence="1" key="1">
    <citation type="journal article" date="2015" name="ISME J.">
        <title>Draft Genome Sequence of Streptomyces incarnatus NRRL8089, which Produces the Nucleoside Antibiotic Sinefungin.</title>
        <authorList>
            <person name="Oshima K."/>
            <person name="Hattori M."/>
            <person name="Shimizu H."/>
            <person name="Fukuda K."/>
            <person name="Nemoto M."/>
            <person name="Inagaki K."/>
            <person name="Tamura T."/>
        </authorList>
    </citation>
    <scope>NUCLEOTIDE SEQUENCE</scope>
    <source>
        <strain evidence="1">FACHB-1375</strain>
    </source>
</reference>
<dbReference type="RefSeq" id="WP_190471942.1">
    <property type="nucleotide sequence ID" value="NZ_JACJPW010000095.1"/>
</dbReference>
<comment type="caution">
    <text evidence="1">The sequence shown here is derived from an EMBL/GenBank/DDBJ whole genome shotgun (WGS) entry which is preliminary data.</text>
</comment>
<dbReference type="EMBL" id="JACJPW010000095">
    <property type="protein sequence ID" value="MBD2184812.1"/>
    <property type="molecule type" value="Genomic_DNA"/>
</dbReference>
<dbReference type="AlphaFoldDB" id="A0A926VL65"/>
<accession>A0A926VL65</accession>
<keyword evidence="2" id="KW-1185">Reference proteome</keyword>
<dbReference type="Proteomes" id="UP000641646">
    <property type="component" value="Unassembled WGS sequence"/>
</dbReference>
<organism evidence="1 2">
    <name type="scientific">Aerosakkonema funiforme FACHB-1375</name>
    <dbReference type="NCBI Taxonomy" id="2949571"/>
    <lineage>
        <taxon>Bacteria</taxon>
        <taxon>Bacillati</taxon>
        <taxon>Cyanobacteriota</taxon>
        <taxon>Cyanophyceae</taxon>
        <taxon>Oscillatoriophycideae</taxon>
        <taxon>Aerosakkonematales</taxon>
        <taxon>Aerosakkonemataceae</taxon>
        <taxon>Aerosakkonema</taxon>
    </lineage>
</organism>
<evidence type="ECO:0000313" key="2">
    <source>
        <dbReference type="Proteomes" id="UP000641646"/>
    </source>
</evidence>